<keyword evidence="3" id="KW-1185">Reference proteome</keyword>
<proteinExistence type="predicted"/>
<dbReference type="EMBL" id="BAAAQW010000003">
    <property type="protein sequence ID" value="GAA2199169.1"/>
    <property type="molecule type" value="Genomic_DNA"/>
</dbReference>
<evidence type="ECO:0000313" key="2">
    <source>
        <dbReference type="EMBL" id="GAA2199169.1"/>
    </source>
</evidence>
<evidence type="ECO:0000313" key="3">
    <source>
        <dbReference type="Proteomes" id="UP001500432"/>
    </source>
</evidence>
<feature type="compositionally biased region" description="Pro residues" evidence="1">
    <location>
        <begin position="28"/>
        <end position="45"/>
    </location>
</feature>
<gene>
    <name evidence="2" type="ORF">GCM10009849_14650</name>
</gene>
<name>A0ABP5NI16_9MICC</name>
<feature type="compositionally biased region" description="Low complexity" evidence="1">
    <location>
        <begin position="115"/>
        <end position="143"/>
    </location>
</feature>
<reference evidence="3" key="1">
    <citation type="journal article" date="2019" name="Int. J. Syst. Evol. Microbiol.">
        <title>The Global Catalogue of Microorganisms (GCM) 10K type strain sequencing project: providing services to taxonomists for standard genome sequencing and annotation.</title>
        <authorList>
            <consortium name="The Broad Institute Genomics Platform"/>
            <consortium name="The Broad Institute Genome Sequencing Center for Infectious Disease"/>
            <person name="Wu L."/>
            <person name="Ma J."/>
        </authorList>
    </citation>
    <scope>NUCLEOTIDE SEQUENCE [LARGE SCALE GENOMIC DNA]</scope>
    <source>
        <strain evidence="3">JCM 16034</strain>
    </source>
</reference>
<feature type="region of interest" description="Disordered" evidence="1">
    <location>
        <begin position="100"/>
        <end position="143"/>
    </location>
</feature>
<dbReference type="Proteomes" id="UP001500432">
    <property type="component" value="Unassembled WGS sequence"/>
</dbReference>
<accession>A0ABP5NI16</accession>
<organism evidence="2 3">
    <name type="scientific">Sinomonas flava</name>
    <dbReference type="NCBI Taxonomy" id="496857"/>
    <lineage>
        <taxon>Bacteria</taxon>
        <taxon>Bacillati</taxon>
        <taxon>Actinomycetota</taxon>
        <taxon>Actinomycetes</taxon>
        <taxon>Micrococcales</taxon>
        <taxon>Micrococcaceae</taxon>
        <taxon>Sinomonas</taxon>
    </lineage>
</organism>
<sequence>MWVLIAACAAVGVGLVVAVAGLFTAPPPRPPGPPPGTSSAPPPTPDGELSAYRLSDRLPFSSAPVWHAAPSALYTLTAAPEEFRYVGSNGCTLVFRTGPLVPSPSPSARTTATVSPPAAGSPTPSGPSDSAGAAASDDPETAATAAALEGAAAAVLARGTGGAVTGRGFPVVVTLGSLTGPLVDMAGATLRVEHADGTVTHVRLAVRAVPSAQASFQVSAECATPEEAATAMNHASVHAFIATR</sequence>
<protein>
    <recommendedName>
        <fullName evidence="4">Lipoprotein</fullName>
    </recommendedName>
</protein>
<comment type="caution">
    <text evidence="2">The sequence shown here is derived from an EMBL/GenBank/DDBJ whole genome shotgun (WGS) entry which is preliminary data.</text>
</comment>
<feature type="region of interest" description="Disordered" evidence="1">
    <location>
        <begin position="28"/>
        <end position="49"/>
    </location>
</feature>
<evidence type="ECO:0000256" key="1">
    <source>
        <dbReference type="SAM" id="MobiDB-lite"/>
    </source>
</evidence>
<evidence type="ECO:0008006" key="4">
    <source>
        <dbReference type="Google" id="ProtNLM"/>
    </source>
</evidence>